<proteinExistence type="predicted"/>
<dbReference type="RefSeq" id="WP_209372165.1">
    <property type="nucleotide sequence ID" value="NZ_JAGIZA010000003.1"/>
</dbReference>
<dbReference type="AlphaFoldDB" id="A0A940S6Z3"/>
<keyword evidence="4" id="KW-1185">Reference proteome</keyword>
<accession>A0A940S6Z3</accession>
<feature type="region of interest" description="Disordered" evidence="1">
    <location>
        <begin position="124"/>
        <end position="148"/>
    </location>
</feature>
<keyword evidence="2" id="KW-0732">Signal</keyword>
<sequence>MRAEHLLPLLLLSGLSMAGCGAAPREPALAGYLHIFETARNARQACAGLLPGCTADGLEQHLTRAEEAAPRELFVPQRDAGEDRLLARTALEAADADCRVRRLRPGSARWDSCLLDRGVARLREAAGGRGGVPETTKGASRRPSEPSV</sequence>
<reference evidence="3" key="1">
    <citation type="submission" date="2021-03" db="EMBL/GenBank/DDBJ databases">
        <authorList>
            <person name="So Y."/>
        </authorList>
    </citation>
    <scope>NUCLEOTIDE SEQUENCE</scope>
    <source>
        <strain evidence="3">SG15</strain>
    </source>
</reference>
<evidence type="ECO:0000313" key="3">
    <source>
        <dbReference type="EMBL" id="MBP0492552.1"/>
    </source>
</evidence>
<feature type="chain" id="PRO_5037483794" evidence="2">
    <location>
        <begin position="19"/>
        <end position="148"/>
    </location>
</feature>
<evidence type="ECO:0000256" key="1">
    <source>
        <dbReference type="SAM" id="MobiDB-lite"/>
    </source>
</evidence>
<comment type="caution">
    <text evidence="3">The sequence shown here is derived from an EMBL/GenBank/DDBJ whole genome shotgun (WGS) entry which is preliminary data.</text>
</comment>
<dbReference type="Proteomes" id="UP000677537">
    <property type="component" value="Unassembled WGS sequence"/>
</dbReference>
<evidence type="ECO:0000256" key="2">
    <source>
        <dbReference type="SAM" id="SignalP"/>
    </source>
</evidence>
<feature type="signal peptide" evidence="2">
    <location>
        <begin position="1"/>
        <end position="18"/>
    </location>
</feature>
<protein>
    <submittedName>
        <fullName evidence="3">Uncharacterized protein</fullName>
    </submittedName>
</protein>
<dbReference type="PROSITE" id="PS51257">
    <property type="entry name" value="PROKAR_LIPOPROTEIN"/>
    <property type="match status" value="1"/>
</dbReference>
<evidence type="ECO:0000313" key="4">
    <source>
        <dbReference type="Proteomes" id="UP000677537"/>
    </source>
</evidence>
<name>A0A940S6Z3_9PROT</name>
<organism evidence="3 4">
    <name type="scientific">Roseomonas indoligenes</name>
    <dbReference type="NCBI Taxonomy" id="2820811"/>
    <lineage>
        <taxon>Bacteria</taxon>
        <taxon>Pseudomonadati</taxon>
        <taxon>Pseudomonadota</taxon>
        <taxon>Alphaproteobacteria</taxon>
        <taxon>Acetobacterales</taxon>
        <taxon>Roseomonadaceae</taxon>
        <taxon>Roseomonas</taxon>
    </lineage>
</organism>
<gene>
    <name evidence="3" type="ORF">J5Y10_07155</name>
</gene>
<dbReference type="EMBL" id="JAGIZA010000003">
    <property type="protein sequence ID" value="MBP0492552.1"/>
    <property type="molecule type" value="Genomic_DNA"/>
</dbReference>